<gene>
    <name evidence="1" type="ORF">Val02_44540</name>
</gene>
<dbReference type="Proteomes" id="UP000619260">
    <property type="component" value="Unassembled WGS sequence"/>
</dbReference>
<dbReference type="EMBL" id="BOPF01000015">
    <property type="protein sequence ID" value="GIJ47568.1"/>
    <property type="molecule type" value="Genomic_DNA"/>
</dbReference>
<dbReference type="Gene3D" id="3.40.50.150">
    <property type="entry name" value="Vaccinia Virus protein VP39"/>
    <property type="match status" value="1"/>
</dbReference>
<reference evidence="1" key="1">
    <citation type="submission" date="2021-01" db="EMBL/GenBank/DDBJ databases">
        <title>Whole genome shotgun sequence of Virgisporangium aliadipatigenens NBRC 105644.</title>
        <authorList>
            <person name="Komaki H."/>
            <person name="Tamura T."/>
        </authorList>
    </citation>
    <scope>NUCLEOTIDE SEQUENCE</scope>
    <source>
        <strain evidence="1">NBRC 105644</strain>
    </source>
</reference>
<evidence type="ECO:0000313" key="2">
    <source>
        <dbReference type="Proteomes" id="UP000619260"/>
    </source>
</evidence>
<keyword evidence="2" id="KW-1185">Reference proteome</keyword>
<evidence type="ECO:0000313" key="1">
    <source>
        <dbReference type="EMBL" id="GIJ47568.1"/>
    </source>
</evidence>
<proteinExistence type="predicted"/>
<protein>
    <recommendedName>
        <fullName evidence="3">S-adenosyl methyltransferase</fullName>
    </recommendedName>
</protein>
<name>A0A8J3YNW9_9ACTN</name>
<evidence type="ECO:0008006" key="3">
    <source>
        <dbReference type="Google" id="ProtNLM"/>
    </source>
</evidence>
<dbReference type="RefSeq" id="WP_203901066.1">
    <property type="nucleotide sequence ID" value="NZ_BOPF01000015.1"/>
</dbReference>
<dbReference type="InterPro" id="IPR029063">
    <property type="entry name" value="SAM-dependent_MTases_sf"/>
</dbReference>
<dbReference type="SUPFAM" id="SSF53335">
    <property type="entry name" value="S-adenosyl-L-methionine-dependent methyltransferases"/>
    <property type="match status" value="1"/>
</dbReference>
<sequence length="269" mass="29213">MTTSDGSRYSEIDITVPHPARRYNYWLGGKDNFKADRDSGDAIAAVFPGIRTAAMENRRYLRRVVDHLARAGIRQFLDIGTGIPGPYNTHEVAQAVDPAARVVYVDNDPLVVVHARALLTGTKEGATGYLEADLRDPRSILNAPELTSVLDLDQPVALLLIAVLHFVGDGDDPYGVVETLRDRLAPGSYLALSHSTWDVMPPEAVERLRPLAAAGPVPFVPRTRAEVARFVDGMTLVEPGITLVHHWHADEEGPPEAEVATYGVVAGPT</sequence>
<dbReference type="AlphaFoldDB" id="A0A8J3YNW9"/>
<accession>A0A8J3YNW9</accession>
<dbReference type="InterPro" id="IPR006764">
    <property type="entry name" value="SAM_dep_MeTrfase_SAV2177_type"/>
</dbReference>
<organism evidence="1 2">
    <name type="scientific">Virgisporangium aliadipatigenens</name>
    <dbReference type="NCBI Taxonomy" id="741659"/>
    <lineage>
        <taxon>Bacteria</taxon>
        <taxon>Bacillati</taxon>
        <taxon>Actinomycetota</taxon>
        <taxon>Actinomycetes</taxon>
        <taxon>Micromonosporales</taxon>
        <taxon>Micromonosporaceae</taxon>
        <taxon>Virgisporangium</taxon>
    </lineage>
</organism>
<dbReference type="PIRSF" id="PIRSF017393">
    <property type="entry name" value="MTase_SAV2177"/>
    <property type="match status" value="1"/>
</dbReference>
<dbReference type="Pfam" id="PF04672">
    <property type="entry name" value="Methyltransf_19"/>
    <property type="match status" value="1"/>
</dbReference>
<comment type="caution">
    <text evidence="1">The sequence shown here is derived from an EMBL/GenBank/DDBJ whole genome shotgun (WGS) entry which is preliminary data.</text>
</comment>